<sequence length="400" mass="43730">SPINLVQKPSKLPVASRPTIGGSKPLVPPKPPPRPPSIGQLAPPRTVHFSQSEPSSETSCDDDGAASSVIFRSRIPSARMRKPGPSSPSQANSDLANPAVQKKALGELVDDSPARMSFSAKKKFFEQEISQQHLQPKSEKQFSYLSQDEVAQMQIEEQRKLTEMTEADMRDLSFSEDSMKEVAHWRETLGLEGTPEVNNSGTHDSSPSQMMDPTVLLAQAHTARAENRLRQKLKEEGFELEDENLSPAERRALQARKRAKWREARLKSLEDDVLVAAAVKEYNRSERMAGIEEVQSQTPPSGGETSPGPTTRSEGSPEHPDHNANEDSLNGDKEEDDDDDGEPPDEGAPAQNDAVRRAQGEQVRANVATVLYANRGGANISGFQCKSFAAFICTGDQSPK</sequence>
<name>A0A7R8ZS81_9CRUS</name>
<evidence type="ECO:0000313" key="2">
    <source>
        <dbReference type="EMBL" id="CAD7232442.1"/>
    </source>
</evidence>
<feature type="non-terminal residue" evidence="2">
    <location>
        <position position="400"/>
    </location>
</feature>
<feature type="compositionally biased region" description="Polar residues" evidence="1">
    <location>
        <begin position="48"/>
        <end position="58"/>
    </location>
</feature>
<feature type="region of interest" description="Disordered" evidence="1">
    <location>
        <begin position="282"/>
        <end position="360"/>
    </location>
</feature>
<gene>
    <name evidence="2" type="ORF">CTOB1V02_LOCUS10277</name>
</gene>
<feature type="region of interest" description="Disordered" evidence="1">
    <location>
        <begin position="188"/>
        <end position="210"/>
    </location>
</feature>
<feature type="region of interest" description="Disordered" evidence="1">
    <location>
        <begin position="1"/>
        <end position="113"/>
    </location>
</feature>
<dbReference type="AlphaFoldDB" id="A0A7R8ZS81"/>
<organism evidence="2">
    <name type="scientific">Cyprideis torosa</name>
    <dbReference type="NCBI Taxonomy" id="163714"/>
    <lineage>
        <taxon>Eukaryota</taxon>
        <taxon>Metazoa</taxon>
        <taxon>Ecdysozoa</taxon>
        <taxon>Arthropoda</taxon>
        <taxon>Crustacea</taxon>
        <taxon>Oligostraca</taxon>
        <taxon>Ostracoda</taxon>
        <taxon>Podocopa</taxon>
        <taxon>Podocopida</taxon>
        <taxon>Cytherocopina</taxon>
        <taxon>Cytheroidea</taxon>
        <taxon>Cytherideidae</taxon>
        <taxon>Cyprideis</taxon>
    </lineage>
</organism>
<reference evidence="2" key="1">
    <citation type="submission" date="2020-11" db="EMBL/GenBank/DDBJ databases">
        <authorList>
            <person name="Tran Van P."/>
        </authorList>
    </citation>
    <scope>NUCLEOTIDE SEQUENCE</scope>
</reference>
<feature type="compositionally biased region" description="Low complexity" evidence="1">
    <location>
        <begin position="296"/>
        <end position="313"/>
    </location>
</feature>
<feature type="compositionally biased region" description="Pro residues" evidence="1">
    <location>
        <begin position="26"/>
        <end position="36"/>
    </location>
</feature>
<feature type="compositionally biased region" description="Polar residues" evidence="1">
    <location>
        <begin position="196"/>
        <end position="210"/>
    </location>
</feature>
<feature type="compositionally biased region" description="Basic and acidic residues" evidence="1">
    <location>
        <begin position="315"/>
        <end position="325"/>
    </location>
</feature>
<protein>
    <submittedName>
        <fullName evidence="2">Uncharacterized protein</fullName>
    </submittedName>
</protein>
<proteinExistence type="predicted"/>
<feature type="region of interest" description="Disordered" evidence="1">
    <location>
        <begin position="236"/>
        <end position="265"/>
    </location>
</feature>
<dbReference type="OrthoDB" id="2187496at2759"/>
<accession>A0A7R8ZS81</accession>
<dbReference type="EMBL" id="OB664657">
    <property type="protein sequence ID" value="CAD7232442.1"/>
    <property type="molecule type" value="Genomic_DNA"/>
</dbReference>
<evidence type="ECO:0000256" key="1">
    <source>
        <dbReference type="SAM" id="MobiDB-lite"/>
    </source>
</evidence>
<feature type="compositionally biased region" description="Acidic residues" evidence="1">
    <location>
        <begin position="333"/>
        <end position="345"/>
    </location>
</feature>